<evidence type="ECO:0000313" key="13">
    <source>
        <dbReference type="Proteomes" id="UP000253562"/>
    </source>
</evidence>
<dbReference type="InterPro" id="IPR005117">
    <property type="entry name" value="NiRdtase/SiRdtase_haem-b_fer"/>
</dbReference>
<dbReference type="RefSeq" id="WP_114370476.1">
    <property type="nucleotide sequence ID" value="NZ_QPEX01000034.1"/>
</dbReference>
<dbReference type="GO" id="GO:0000103">
    <property type="term" value="P:sulfate assimilation"/>
    <property type="evidence" value="ECO:0007669"/>
    <property type="project" value="TreeGrafter"/>
</dbReference>
<dbReference type="PANTHER" id="PTHR11493">
    <property type="entry name" value="SULFITE REDUCTASE [NADPH] SUBUNIT BETA-RELATED"/>
    <property type="match status" value="1"/>
</dbReference>
<organism evidence="12 13">
    <name type="scientific">Bremerella cremea</name>
    <dbReference type="NCBI Taxonomy" id="1031537"/>
    <lineage>
        <taxon>Bacteria</taxon>
        <taxon>Pseudomonadati</taxon>
        <taxon>Planctomycetota</taxon>
        <taxon>Planctomycetia</taxon>
        <taxon>Pirellulales</taxon>
        <taxon>Pirellulaceae</taxon>
        <taxon>Bremerella</taxon>
    </lineage>
</organism>
<dbReference type="Gene3D" id="3.90.480.10">
    <property type="entry name" value="Sulfite Reductase Hemoprotein,Domain 2"/>
    <property type="match status" value="1"/>
</dbReference>
<feature type="domain" description="Nitrite/sulphite reductase 4Fe-4S" evidence="10">
    <location>
        <begin position="447"/>
        <end position="575"/>
    </location>
</feature>
<evidence type="ECO:0000256" key="1">
    <source>
        <dbReference type="ARBA" id="ARBA00001929"/>
    </source>
</evidence>
<evidence type="ECO:0000256" key="3">
    <source>
        <dbReference type="ARBA" id="ARBA00010429"/>
    </source>
</evidence>
<comment type="similarity">
    <text evidence="3">Belongs to the nitrite and sulfite reductase 4Fe-4S domain family.</text>
</comment>
<dbReference type="GO" id="GO:0020037">
    <property type="term" value="F:heme binding"/>
    <property type="evidence" value="ECO:0007669"/>
    <property type="project" value="InterPro"/>
</dbReference>
<evidence type="ECO:0000256" key="7">
    <source>
        <dbReference type="ARBA" id="ARBA00023002"/>
    </source>
</evidence>
<evidence type="ECO:0000256" key="6">
    <source>
        <dbReference type="ARBA" id="ARBA00022723"/>
    </source>
</evidence>
<dbReference type="Pfam" id="PF03460">
    <property type="entry name" value="NIR_SIR_ferr"/>
    <property type="match status" value="2"/>
</dbReference>
<dbReference type="GO" id="GO:0051539">
    <property type="term" value="F:4 iron, 4 sulfur cluster binding"/>
    <property type="evidence" value="ECO:0007669"/>
    <property type="project" value="UniProtKB-KW"/>
</dbReference>
<keyword evidence="7" id="KW-0560">Oxidoreductase</keyword>
<name>A0A368KQR2_9BACT</name>
<evidence type="ECO:0000256" key="4">
    <source>
        <dbReference type="ARBA" id="ARBA00022485"/>
    </source>
</evidence>
<comment type="cofactor">
    <cofactor evidence="2">
        <name>[4Fe-4S] cluster</name>
        <dbReference type="ChEBI" id="CHEBI:49883"/>
    </cofactor>
</comment>
<dbReference type="SUPFAM" id="SSF56014">
    <property type="entry name" value="Nitrite and sulphite reductase 4Fe-4S domain-like"/>
    <property type="match status" value="2"/>
</dbReference>
<keyword evidence="8" id="KW-0408">Iron</keyword>
<feature type="domain" description="Nitrite/sulphite reductase 4Fe-4S" evidence="10">
    <location>
        <begin position="203"/>
        <end position="334"/>
    </location>
</feature>
<dbReference type="InterPro" id="IPR036136">
    <property type="entry name" value="Nit/Sulf_reduc_fer-like_dom_sf"/>
</dbReference>
<dbReference type="PRINTS" id="PR00397">
    <property type="entry name" value="SIROHAEM"/>
</dbReference>
<keyword evidence="4" id="KW-0004">4Fe-4S</keyword>
<dbReference type="GO" id="GO:0050311">
    <property type="term" value="F:sulfite reductase (ferredoxin) activity"/>
    <property type="evidence" value="ECO:0007669"/>
    <property type="project" value="TreeGrafter"/>
</dbReference>
<proteinExistence type="inferred from homology"/>
<dbReference type="Proteomes" id="UP000253562">
    <property type="component" value="Unassembled WGS sequence"/>
</dbReference>
<dbReference type="SUPFAM" id="SSF55124">
    <property type="entry name" value="Nitrite/Sulfite reductase N-terminal domain-like"/>
    <property type="match status" value="2"/>
</dbReference>
<accession>A0A368KQR2</accession>
<dbReference type="GO" id="GO:0016002">
    <property type="term" value="F:sulfite reductase activity"/>
    <property type="evidence" value="ECO:0007669"/>
    <property type="project" value="TreeGrafter"/>
</dbReference>
<evidence type="ECO:0000256" key="2">
    <source>
        <dbReference type="ARBA" id="ARBA00001966"/>
    </source>
</evidence>
<dbReference type="Gene3D" id="3.30.413.10">
    <property type="entry name" value="Sulfite Reductase Hemoprotein, domain 1"/>
    <property type="match status" value="2"/>
</dbReference>
<sequence>MTSSPKARPNRVEEIKAESHFLAGTIKDDLVSEASTFGKDNLQLLKFHGTYQQDDRDARVSLRKQGKDKAYSMMVRCRIPGGRLTAEQFLAHLDICDLLGNSTMKITTRQTIQLHGIVKQDLQKTIVKINSLGLSTFAACGDVNRNVMCCSAKKATPVHRQIEQLTNDLAEALAPRTTTYRELWIVDQQTGDRHLVAEQTASQPEQAEIEPLYGPTYLPRKFKCAVVSPDDNCADVYTQDLGFIAVVEHDQVVGYNVVVGGGMGATPSNAATFPAVAQPMAFCTPEQAIDVAKAVLIVQRDHGNRADRKVARMKYLIANWGLPRFRQAVEAVLGFALADCRDVQITEIDDHMGWQPQGDGLWSYGLNIENGRISDGKTTQLKNALRQLTTFHQKEIRLAANQSLIFCDIRPEEREPFMAILRNNQVRTTEETSLVRRLSLACVALPTCGLAITEAERRLPSVMDELEVVLAHLKLDASQFTIRMTGCPNGCARPYVADIALVGKAVDRYTLYVGGTILGTRLGYVLSDMVSVTEIVPQLSKIFLAYQADRHGEESLGDFCFRLGQAALLEACQQQADAWELINQEINGKGKP</sequence>
<feature type="domain" description="Nitrite/Sulfite reductase ferredoxin-like" evidence="11">
    <location>
        <begin position="355"/>
        <end position="422"/>
    </location>
</feature>
<evidence type="ECO:0000313" key="12">
    <source>
        <dbReference type="EMBL" id="RCS44780.1"/>
    </source>
</evidence>
<comment type="cofactor">
    <cofactor evidence="1">
        <name>siroheme</name>
        <dbReference type="ChEBI" id="CHEBI:60052"/>
    </cofactor>
</comment>
<evidence type="ECO:0000256" key="9">
    <source>
        <dbReference type="ARBA" id="ARBA00023014"/>
    </source>
</evidence>
<dbReference type="InterPro" id="IPR045169">
    <property type="entry name" value="NO2/SO3_Rdtase_4Fe4S_prot"/>
</dbReference>
<feature type="domain" description="Nitrite/Sulfite reductase ferredoxin-like" evidence="11">
    <location>
        <begin position="67"/>
        <end position="124"/>
    </location>
</feature>
<dbReference type="InterPro" id="IPR045854">
    <property type="entry name" value="NO2/SO3_Rdtase_4Fe4S_sf"/>
</dbReference>
<evidence type="ECO:0000259" key="11">
    <source>
        <dbReference type="Pfam" id="PF03460"/>
    </source>
</evidence>
<evidence type="ECO:0000256" key="8">
    <source>
        <dbReference type="ARBA" id="ARBA00023004"/>
    </source>
</evidence>
<dbReference type="OrthoDB" id="9803707at2"/>
<dbReference type="GO" id="GO:0046872">
    <property type="term" value="F:metal ion binding"/>
    <property type="evidence" value="ECO:0007669"/>
    <property type="project" value="UniProtKB-KW"/>
</dbReference>
<dbReference type="GO" id="GO:0009337">
    <property type="term" value="C:sulfite reductase complex (NADPH)"/>
    <property type="evidence" value="ECO:0007669"/>
    <property type="project" value="TreeGrafter"/>
</dbReference>
<dbReference type="PANTHER" id="PTHR11493:SF47">
    <property type="entry name" value="SULFITE REDUCTASE [NADPH] SUBUNIT BETA"/>
    <property type="match status" value="1"/>
</dbReference>
<gene>
    <name evidence="12" type="ORF">DTL42_16960</name>
</gene>
<evidence type="ECO:0000256" key="5">
    <source>
        <dbReference type="ARBA" id="ARBA00022617"/>
    </source>
</evidence>
<reference evidence="12 13" key="1">
    <citation type="submission" date="2018-07" db="EMBL/GenBank/DDBJ databases">
        <title>Comparative genomes isolates from brazilian mangrove.</title>
        <authorList>
            <person name="De Araujo J.E."/>
            <person name="Taketani R.G."/>
            <person name="Silva M.C.P."/>
            <person name="Lourenco M.V."/>
            <person name="Oliveira V.M."/>
            <person name="Andreote F.D."/>
        </authorList>
    </citation>
    <scope>NUCLEOTIDE SEQUENCE [LARGE SCALE GENOMIC DNA]</scope>
    <source>
        <strain evidence="12 13">HEX PRIS-MGV</strain>
    </source>
</reference>
<keyword evidence="6" id="KW-0479">Metal-binding</keyword>
<dbReference type="PROSITE" id="PS00365">
    <property type="entry name" value="NIR_SIR"/>
    <property type="match status" value="1"/>
</dbReference>
<dbReference type="InterPro" id="IPR006066">
    <property type="entry name" value="NO2/SO3_Rdtase_FeS/sirohaem_BS"/>
</dbReference>
<keyword evidence="9" id="KW-0411">Iron-sulfur</keyword>
<dbReference type="InterPro" id="IPR006067">
    <property type="entry name" value="NO2/SO3_Rdtase_4Fe4S_dom"/>
</dbReference>
<protein>
    <submittedName>
        <fullName evidence="12">NADPH-dependent assimilatory sulfite reductase hemoprotein subunit</fullName>
    </submittedName>
</protein>
<dbReference type="Pfam" id="PF01077">
    <property type="entry name" value="NIR_SIR"/>
    <property type="match status" value="2"/>
</dbReference>
<keyword evidence="5" id="KW-0349">Heme</keyword>
<dbReference type="EMBL" id="QPEX01000034">
    <property type="protein sequence ID" value="RCS44780.1"/>
    <property type="molecule type" value="Genomic_DNA"/>
</dbReference>
<evidence type="ECO:0000259" key="10">
    <source>
        <dbReference type="Pfam" id="PF01077"/>
    </source>
</evidence>
<comment type="caution">
    <text evidence="12">The sequence shown here is derived from an EMBL/GenBank/DDBJ whole genome shotgun (WGS) entry which is preliminary data.</text>
</comment>
<dbReference type="AlphaFoldDB" id="A0A368KQR2"/>
<dbReference type="NCBIfam" id="NF010029">
    <property type="entry name" value="PRK13504.1"/>
    <property type="match status" value="1"/>
</dbReference>